<dbReference type="InterPro" id="IPR054485">
    <property type="entry name" value="FlK-like_dom"/>
</dbReference>
<dbReference type="PANTHER" id="PTHR36934:SF1">
    <property type="entry name" value="THIOESTERASE DOMAIN-CONTAINING PROTEIN"/>
    <property type="match status" value="1"/>
</dbReference>
<dbReference type="InterPro" id="IPR029069">
    <property type="entry name" value="HotDog_dom_sf"/>
</dbReference>
<gene>
    <name evidence="2" type="ORF">AMOR_01360</name>
</gene>
<keyword evidence="3" id="KW-1185">Reference proteome</keyword>
<feature type="domain" description="Fluoroacetyl-CoA-specific thioesterase-like" evidence="1">
    <location>
        <begin position="34"/>
        <end position="125"/>
    </location>
</feature>
<protein>
    <submittedName>
        <fullName evidence="2">Thioesterase</fullName>
    </submittedName>
</protein>
<name>A0ABM7WNV4_9BACT</name>
<proteinExistence type="predicted"/>
<organism evidence="2 3">
    <name type="scientific">Anaeromyxobacter oryzae</name>
    <dbReference type="NCBI Taxonomy" id="2918170"/>
    <lineage>
        <taxon>Bacteria</taxon>
        <taxon>Pseudomonadati</taxon>
        <taxon>Myxococcota</taxon>
        <taxon>Myxococcia</taxon>
        <taxon>Myxococcales</taxon>
        <taxon>Cystobacterineae</taxon>
        <taxon>Anaeromyxobacteraceae</taxon>
        <taxon>Anaeromyxobacter</taxon>
    </lineage>
</organism>
<evidence type="ECO:0000313" key="2">
    <source>
        <dbReference type="EMBL" id="BDG01140.1"/>
    </source>
</evidence>
<dbReference type="EMBL" id="AP025591">
    <property type="protein sequence ID" value="BDG01140.1"/>
    <property type="molecule type" value="Genomic_DNA"/>
</dbReference>
<reference evidence="3" key="1">
    <citation type="journal article" date="2022" name="Int. J. Syst. Evol. Microbiol.">
        <title>Anaeromyxobacter oryzae sp. nov., Anaeromyxobacter diazotrophicus sp. nov. and Anaeromyxobacter paludicola sp. nov., isolated from paddy soils.</title>
        <authorList>
            <person name="Itoh H."/>
            <person name="Xu Z."/>
            <person name="Mise K."/>
            <person name="Masuda Y."/>
            <person name="Ushijima N."/>
            <person name="Hayakawa C."/>
            <person name="Shiratori Y."/>
            <person name="Senoo K."/>
        </authorList>
    </citation>
    <scope>NUCLEOTIDE SEQUENCE [LARGE SCALE GENOMIC DNA]</scope>
    <source>
        <strain evidence="3">Red232</strain>
    </source>
</reference>
<sequence length="142" mass="15673">MKPSLVAGIAHHFRYRVPDDKTVPHVYPESPLFRDMPEVFATAYMVGALEWACMEAMQPHLDPGEQSVGTGVWVTHTAATPPGLMVTVDVTVLKVEGRKVTFSVKLHDDVEAIGEGTHERVVLDGERFRKKAREKAAAAVPR</sequence>
<dbReference type="PIRSF" id="PIRSF014972">
    <property type="entry name" value="FlK"/>
    <property type="match status" value="1"/>
</dbReference>
<dbReference type="Gene3D" id="3.10.129.10">
    <property type="entry name" value="Hotdog Thioesterase"/>
    <property type="match status" value="1"/>
</dbReference>
<evidence type="ECO:0000259" key="1">
    <source>
        <dbReference type="Pfam" id="PF22636"/>
    </source>
</evidence>
<evidence type="ECO:0000313" key="3">
    <source>
        <dbReference type="Proteomes" id="UP001162891"/>
    </source>
</evidence>
<dbReference type="InterPro" id="IPR025540">
    <property type="entry name" value="FlK"/>
</dbReference>
<dbReference type="RefSeq" id="WP_248357538.1">
    <property type="nucleotide sequence ID" value="NZ_AP025591.1"/>
</dbReference>
<dbReference type="Proteomes" id="UP001162891">
    <property type="component" value="Chromosome"/>
</dbReference>
<accession>A0ABM7WNV4</accession>
<dbReference type="PANTHER" id="PTHR36934">
    <property type="entry name" value="BLR0278 PROTEIN"/>
    <property type="match status" value="1"/>
</dbReference>
<dbReference type="Pfam" id="PF22636">
    <property type="entry name" value="FlK"/>
    <property type="match status" value="1"/>
</dbReference>
<dbReference type="SUPFAM" id="SSF54637">
    <property type="entry name" value="Thioesterase/thiol ester dehydrase-isomerase"/>
    <property type="match status" value="1"/>
</dbReference>